<dbReference type="EMBL" id="PFNO01000148">
    <property type="protein sequence ID" value="PIZ47945.1"/>
    <property type="molecule type" value="Genomic_DNA"/>
</dbReference>
<dbReference type="InterPro" id="IPR015797">
    <property type="entry name" value="NUDIX_hydrolase-like_dom_sf"/>
</dbReference>
<name>A0A2M7TLP1_9BACT</name>
<evidence type="ECO:0000256" key="2">
    <source>
        <dbReference type="ARBA" id="ARBA00022801"/>
    </source>
</evidence>
<dbReference type="SUPFAM" id="SSF55811">
    <property type="entry name" value="Nudix"/>
    <property type="match status" value="1"/>
</dbReference>
<gene>
    <name evidence="4" type="ORF">COY29_04550</name>
</gene>
<dbReference type="PANTHER" id="PTHR43046">
    <property type="entry name" value="GDP-MANNOSE MANNOSYL HYDROLASE"/>
    <property type="match status" value="1"/>
</dbReference>
<dbReference type="Gene3D" id="3.90.79.10">
    <property type="entry name" value="Nucleoside Triphosphate Pyrophosphohydrolase"/>
    <property type="match status" value="1"/>
</dbReference>
<protein>
    <recommendedName>
        <fullName evidence="3">Nudix hydrolase domain-containing protein</fullName>
    </recommendedName>
</protein>
<dbReference type="GO" id="GO:0016787">
    <property type="term" value="F:hydrolase activity"/>
    <property type="evidence" value="ECO:0007669"/>
    <property type="project" value="UniProtKB-KW"/>
</dbReference>
<reference evidence="5" key="1">
    <citation type="submission" date="2017-09" db="EMBL/GenBank/DDBJ databases">
        <title>Depth-based differentiation of microbial function through sediment-hosted aquifers and enrichment of novel symbionts in the deep terrestrial subsurface.</title>
        <authorList>
            <person name="Probst A.J."/>
            <person name="Ladd B."/>
            <person name="Jarett J.K."/>
            <person name="Geller-Mcgrath D.E."/>
            <person name="Sieber C.M.K."/>
            <person name="Emerson J.B."/>
            <person name="Anantharaman K."/>
            <person name="Thomas B.C."/>
            <person name="Malmstrom R."/>
            <person name="Stieglmeier M."/>
            <person name="Klingl A."/>
            <person name="Woyke T."/>
            <person name="Ryan C.M."/>
            <person name="Banfield J.F."/>
        </authorList>
    </citation>
    <scope>NUCLEOTIDE SEQUENCE [LARGE SCALE GENOMIC DNA]</scope>
</reference>
<feature type="domain" description="Nudix hydrolase" evidence="3">
    <location>
        <begin position="11"/>
        <end position="140"/>
    </location>
</feature>
<evidence type="ECO:0000256" key="1">
    <source>
        <dbReference type="ARBA" id="ARBA00001946"/>
    </source>
</evidence>
<comment type="caution">
    <text evidence="4">The sequence shown here is derived from an EMBL/GenBank/DDBJ whole genome shotgun (WGS) entry which is preliminary data.</text>
</comment>
<dbReference type="Proteomes" id="UP000229753">
    <property type="component" value="Unassembled WGS sequence"/>
</dbReference>
<feature type="non-terminal residue" evidence="4">
    <location>
        <position position="175"/>
    </location>
</feature>
<evidence type="ECO:0000313" key="5">
    <source>
        <dbReference type="Proteomes" id="UP000229753"/>
    </source>
</evidence>
<comment type="cofactor">
    <cofactor evidence="1">
        <name>Mg(2+)</name>
        <dbReference type="ChEBI" id="CHEBI:18420"/>
    </cofactor>
</comment>
<evidence type="ECO:0000259" key="3">
    <source>
        <dbReference type="PROSITE" id="PS51462"/>
    </source>
</evidence>
<proteinExistence type="predicted"/>
<accession>A0A2M7TLP1</accession>
<dbReference type="Pfam" id="PF00293">
    <property type="entry name" value="NUDIX"/>
    <property type="match status" value="1"/>
</dbReference>
<dbReference type="PROSITE" id="PS51462">
    <property type="entry name" value="NUDIX"/>
    <property type="match status" value="1"/>
</dbReference>
<dbReference type="AlphaFoldDB" id="A0A2M7TLP1"/>
<keyword evidence="2" id="KW-0378">Hydrolase</keyword>
<dbReference type="InterPro" id="IPR000086">
    <property type="entry name" value="NUDIX_hydrolase_dom"/>
</dbReference>
<organism evidence="4 5">
    <name type="scientific">Candidatus Woesebacteria bacterium CG_4_10_14_0_2_um_filter_39_14</name>
    <dbReference type="NCBI Taxonomy" id="1975054"/>
    <lineage>
        <taxon>Bacteria</taxon>
        <taxon>Candidatus Woeseibacteriota</taxon>
    </lineage>
</organism>
<evidence type="ECO:0000313" key="4">
    <source>
        <dbReference type="EMBL" id="PIZ47945.1"/>
    </source>
</evidence>
<sequence>MVKKERKERYDYPITVASKVIIRKGNSILLTREPLDHTWMPGRLGLPGGKLLLNESILDGTERKIKEETSLKCKPTGLFKIINILMPRKTVYHFIFIADYLSGKVDLKNLYSADLRWFNKEEIMKLTKDDLTEYYLDEVFQEYFKNPNKFISLDILKTLFSFKNKDIQSWMAKGT</sequence>
<dbReference type="PANTHER" id="PTHR43046:SF16">
    <property type="entry name" value="ADP-RIBOSE PYROPHOSPHATASE YJHB-RELATED"/>
    <property type="match status" value="1"/>
</dbReference>